<dbReference type="Proteomes" id="UP000019150">
    <property type="component" value="Chromosome"/>
</dbReference>
<dbReference type="PATRIC" id="fig|1415166.3.peg.6220"/>
<dbReference type="AlphaFoldDB" id="W5TNJ5"/>
<name>W5TNJ5_9NOCA</name>
<dbReference type="HOGENOM" id="CLU_157088_0_0_11"/>
<accession>W5TNJ5</accession>
<sequence>MTEKAEAGGVEVELDDANELVWRNVNPGFLDNGVLSSQAFRPTPKDKSKLSGARQAKVSAEKHFHEFTTELNLSSAGVWAVSVAEANAQDVRCVYDAEAATRPPDPCPAGHTYFDFQPHGTGARKRISRVLSDKAAARGCQHSRPEE</sequence>
<reference evidence="1 2" key="1">
    <citation type="journal article" date="2014" name="Appl. Environ. Microbiol.">
        <title>Insights into the Microbial Degradation of Rubber and Gutta-Percha by Analysis of the Complete Genome of Nocardia nova SH22a.</title>
        <authorList>
            <person name="Luo Q."/>
            <person name="Hiessl S."/>
            <person name="Poehlein A."/>
            <person name="Daniel R."/>
            <person name="Steinbuchel A."/>
        </authorList>
    </citation>
    <scope>NUCLEOTIDE SEQUENCE [LARGE SCALE GENOMIC DNA]</scope>
    <source>
        <strain evidence="1">SH22a</strain>
    </source>
</reference>
<dbReference type="STRING" id="1415166.NONO_c60460"/>
<evidence type="ECO:0000313" key="2">
    <source>
        <dbReference type="Proteomes" id="UP000019150"/>
    </source>
</evidence>
<organism evidence="1 2">
    <name type="scientific">Nocardia nova SH22a</name>
    <dbReference type="NCBI Taxonomy" id="1415166"/>
    <lineage>
        <taxon>Bacteria</taxon>
        <taxon>Bacillati</taxon>
        <taxon>Actinomycetota</taxon>
        <taxon>Actinomycetes</taxon>
        <taxon>Mycobacteriales</taxon>
        <taxon>Nocardiaceae</taxon>
        <taxon>Nocardia</taxon>
    </lineage>
</organism>
<dbReference type="EMBL" id="CP006850">
    <property type="protein sequence ID" value="AHH20822.1"/>
    <property type="molecule type" value="Genomic_DNA"/>
</dbReference>
<dbReference type="OrthoDB" id="5144503at2"/>
<dbReference type="KEGG" id="nno:NONO_c60460"/>
<evidence type="ECO:0000313" key="1">
    <source>
        <dbReference type="EMBL" id="AHH20822.1"/>
    </source>
</evidence>
<dbReference type="RefSeq" id="WP_025352162.1">
    <property type="nucleotide sequence ID" value="NZ_CP006850.1"/>
</dbReference>
<keyword evidence="2" id="KW-1185">Reference proteome</keyword>
<proteinExistence type="predicted"/>
<gene>
    <name evidence="1" type="ORF">NONO_c60460</name>
</gene>
<protein>
    <submittedName>
        <fullName evidence="1">Uncharacterized protein</fullName>
    </submittedName>
</protein>